<dbReference type="EMBL" id="KV425918">
    <property type="protein sequence ID" value="KZV98491.1"/>
    <property type="molecule type" value="Genomic_DNA"/>
</dbReference>
<evidence type="ECO:0008006" key="3">
    <source>
        <dbReference type="Google" id="ProtNLM"/>
    </source>
</evidence>
<evidence type="ECO:0000313" key="1">
    <source>
        <dbReference type="EMBL" id="KZV98491.1"/>
    </source>
</evidence>
<gene>
    <name evidence="1" type="ORF">EXIGLDRAFT_727863</name>
</gene>
<dbReference type="InParanoid" id="A0A165LY38"/>
<sequence>MSERDLTAALPPEIVRKFFWGWTLDDLLPVLGISTRWREIGLNHPVYWQSIDCDDFTEGAIRFAFLRVGRTNGRPFSLAIFTVQSEYYIPLLLAVVSTHLHNIVALSIRVPSYHAESVFASLVRPAPQLHTLCIGFQPIDPVGKEPIAPDNLFAHHAPALRTVTLQNVRISRPLAVFANVQFVTFGSPPSTSTIVPCVFTHFPLARTVQFSYCGRLSLSQNAPDSFWFGLDSLVIEGGPDYLSDADIPLHGVRHLQLNLPGRAGPLEAEVMSSHLRGELDVEFVSRHEYNHISVFALNVIERESQRRRSFSEVWLRWKSPLSAPHNFLARSDIASRITTLAISADILPAVCELLLPMPNVLEATILFHYWGFSRGMPTNPLVVPKLRALTLEGDGDSDPTIVPMSYLVELCRRAVVGYAQPLTIVVRRVFVQRCDEAAGTIASESLPIVFA</sequence>
<accession>A0A165LY38</accession>
<organism evidence="1 2">
    <name type="scientific">Exidia glandulosa HHB12029</name>
    <dbReference type="NCBI Taxonomy" id="1314781"/>
    <lineage>
        <taxon>Eukaryota</taxon>
        <taxon>Fungi</taxon>
        <taxon>Dikarya</taxon>
        <taxon>Basidiomycota</taxon>
        <taxon>Agaricomycotina</taxon>
        <taxon>Agaricomycetes</taxon>
        <taxon>Auriculariales</taxon>
        <taxon>Exidiaceae</taxon>
        <taxon>Exidia</taxon>
    </lineage>
</organism>
<keyword evidence="2" id="KW-1185">Reference proteome</keyword>
<proteinExistence type="predicted"/>
<dbReference type="AlphaFoldDB" id="A0A165LY38"/>
<dbReference type="OrthoDB" id="2646995at2759"/>
<reference evidence="1 2" key="1">
    <citation type="journal article" date="2016" name="Mol. Biol. Evol.">
        <title>Comparative Genomics of Early-Diverging Mushroom-Forming Fungi Provides Insights into the Origins of Lignocellulose Decay Capabilities.</title>
        <authorList>
            <person name="Nagy L.G."/>
            <person name="Riley R."/>
            <person name="Tritt A."/>
            <person name="Adam C."/>
            <person name="Daum C."/>
            <person name="Floudas D."/>
            <person name="Sun H."/>
            <person name="Yadav J.S."/>
            <person name="Pangilinan J."/>
            <person name="Larsson K.H."/>
            <person name="Matsuura K."/>
            <person name="Barry K."/>
            <person name="Labutti K."/>
            <person name="Kuo R."/>
            <person name="Ohm R.A."/>
            <person name="Bhattacharya S.S."/>
            <person name="Shirouzu T."/>
            <person name="Yoshinaga Y."/>
            <person name="Martin F.M."/>
            <person name="Grigoriev I.V."/>
            <person name="Hibbett D.S."/>
        </authorList>
    </citation>
    <scope>NUCLEOTIDE SEQUENCE [LARGE SCALE GENOMIC DNA]</scope>
    <source>
        <strain evidence="1 2">HHB12029</strain>
    </source>
</reference>
<evidence type="ECO:0000313" key="2">
    <source>
        <dbReference type="Proteomes" id="UP000077266"/>
    </source>
</evidence>
<protein>
    <recommendedName>
        <fullName evidence="3">F-box domain-containing protein</fullName>
    </recommendedName>
</protein>
<name>A0A165LY38_EXIGL</name>
<dbReference type="Proteomes" id="UP000077266">
    <property type="component" value="Unassembled WGS sequence"/>
</dbReference>